<sequence length="138" mass="15774">MFPRAPATPTTTARAVLGLCPTISPRTSNHTYTTTPRPLTSYPYCCCGRVELGVDFGNHFQAAIQQRRGRYRPYQLKSMVPLDSDHRDNSHNDGEEEEGAEVEGERRRRWMMKRTWWNGRYGARCCDEGSPDCLNTSD</sequence>
<dbReference type="Proteomes" id="UP000274822">
    <property type="component" value="Unassembled WGS sequence"/>
</dbReference>
<dbReference type="AlphaFoldDB" id="A0A433Q2P6"/>
<protein>
    <submittedName>
        <fullName evidence="2">Uncharacterized protein</fullName>
    </submittedName>
</protein>
<evidence type="ECO:0000256" key="1">
    <source>
        <dbReference type="SAM" id="MobiDB-lite"/>
    </source>
</evidence>
<organism evidence="2 3">
    <name type="scientific">Jimgerdemannia flammicorona</name>
    <dbReference type="NCBI Taxonomy" id="994334"/>
    <lineage>
        <taxon>Eukaryota</taxon>
        <taxon>Fungi</taxon>
        <taxon>Fungi incertae sedis</taxon>
        <taxon>Mucoromycota</taxon>
        <taxon>Mucoromycotina</taxon>
        <taxon>Endogonomycetes</taxon>
        <taxon>Endogonales</taxon>
        <taxon>Endogonaceae</taxon>
        <taxon>Jimgerdemannia</taxon>
    </lineage>
</organism>
<reference evidence="2 3" key="1">
    <citation type="journal article" date="2018" name="New Phytol.">
        <title>Phylogenomics of Endogonaceae and evolution of mycorrhizas within Mucoromycota.</title>
        <authorList>
            <person name="Chang Y."/>
            <person name="Desiro A."/>
            <person name="Na H."/>
            <person name="Sandor L."/>
            <person name="Lipzen A."/>
            <person name="Clum A."/>
            <person name="Barry K."/>
            <person name="Grigoriev I.V."/>
            <person name="Martin F.M."/>
            <person name="Stajich J.E."/>
            <person name="Smith M.E."/>
            <person name="Bonito G."/>
            <person name="Spatafora J.W."/>
        </authorList>
    </citation>
    <scope>NUCLEOTIDE SEQUENCE [LARGE SCALE GENOMIC DNA]</scope>
    <source>
        <strain evidence="2 3">AD002</strain>
    </source>
</reference>
<gene>
    <name evidence="2" type="ORF">BC938DRAFT_474172</name>
</gene>
<accession>A0A433Q2P6</accession>
<comment type="caution">
    <text evidence="2">The sequence shown here is derived from an EMBL/GenBank/DDBJ whole genome shotgun (WGS) entry which is preliminary data.</text>
</comment>
<proteinExistence type="predicted"/>
<feature type="region of interest" description="Disordered" evidence="1">
    <location>
        <begin position="74"/>
        <end position="105"/>
    </location>
</feature>
<dbReference type="EMBL" id="RBNJ01017443">
    <property type="protein sequence ID" value="RUS24075.1"/>
    <property type="molecule type" value="Genomic_DNA"/>
</dbReference>
<keyword evidence="3" id="KW-1185">Reference proteome</keyword>
<evidence type="ECO:0000313" key="2">
    <source>
        <dbReference type="EMBL" id="RUS24075.1"/>
    </source>
</evidence>
<evidence type="ECO:0000313" key="3">
    <source>
        <dbReference type="Proteomes" id="UP000274822"/>
    </source>
</evidence>
<name>A0A433Q2P6_9FUNG</name>
<feature type="compositionally biased region" description="Basic and acidic residues" evidence="1">
    <location>
        <begin position="83"/>
        <end position="93"/>
    </location>
</feature>